<evidence type="ECO:0000313" key="1">
    <source>
        <dbReference type="EMBL" id="QED36700.1"/>
    </source>
</evidence>
<sequence>MENVLLEFLKIAPRKEYSDFYREDIYIIPCRVIEFGEEANHNSVWVTIEHLDFNTGETIEKKATCYKNSLRFFRDIELPVENECSIIKMRNGVKFLIFGRFHPDYFVDWDGIYKGKTEDVLIPVFKENYIEFNNWIK</sequence>
<dbReference type="RefSeq" id="WP_146830777.1">
    <property type="nucleotide sequence ID" value="NZ_CP042476.1"/>
</dbReference>
<gene>
    <name evidence="1" type="ORF">FK178_02760</name>
</gene>
<name>A0A5B8YFI5_9FLAO</name>
<dbReference type="AlphaFoldDB" id="A0A5B8YFI5"/>
<dbReference type="Proteomes" id="UP000321954">
    <property type="component" value="Chromosome"/>
</dbReference>
<reference evidence="1 2" key="1">
    <citation type="submission" date="2019-08" db="EMBL/GenBank/DDBJ databases">
        <title>Antarcticibacterium arcticum sp. nov., a bacterium isolated from marine sediment of the Canadian Beaufort Sea.</title>
        <authorList>
            <person name="Lee Y.M."/>
            <person name="Baek K."/>
            <person name="Lee D.-H."/>
            <person name="Shin S.C."/>
            <person name="Jin Y.K."/>
            <person name="Park Y."/>
        </authorList>
    </citation>
    <scope>NUCLEOTIDE SEQUENCE [LARGE SCALE GENOMIC DNA]</scope>
    <source>
        <strain evidence="1 2">PAMC 28998</strain>
    </source>
</reference>
<dbReference type="EMBL" id="CP042476">
    <property type="protein sequence ID" value="QED36700.1"/>
    <property type="molecule type" value="Genomic_DNA"/>
</dbReference>
<dbReference type="KEGG" id="anp:FK178_02760"/>
<proteinExistence type="predicted"/>
<protein>
    <submittedName>
        <fullName evidence="1">Uncharacterized protein</fullName>
    </submittedName>
</protein>
<keyword evidence="2" id="KW-1185">Reference proteome</keyword>
<organism evidence="1 2">
    <name type="scientific">Antarcticibacterium arcticum</name>
    <dbReference type="NCBI Taxonomy" id="2585771"/>
    <lineage>
        <taxon>Bacteria</taxon>
        <taxon>Pseudomonadati</taxon>
        <taxon>Bacteroidota</taxon>
        <taxon>Flavobacteriia</taxon>
        <taxon>Flavobacteriales</taxon>
        <taxon>Flavobacteriaceae</taxon>
        <taxon>Antarcticibacterium</taxon>
    </lineage>
</organism>
<accession>A0A5B8YFI5</accession>
<evidence type="ECO:0000313" key="2">
    <source>
        <dbReference type="Proteomes" id="UP000321954"/>
    </source>
</evidence>